<evidence type="ECO:0000313" key="2">
    <source>
        <dbReference type="Proteomes" id="UP000799755"/>
    </source>
</evidence>
<organism evidence="1 2">
    <name type="scientific">Lindgomyces ingoldianus</name>
    <dbReference type="NCBI Taxonomy" id="673940"/>
    <lineage>
        <taxon>Eukaryota</taxon>
        <taxon>Fungi</taxon>
        <taxon>Dikarya</taxon>
        <taxon>Ascomycota</taxon>
        <taxon>Pezizomycotina</taxon>
        <taxon>Dothideomycetes</taxon>
        <taxon>Pleosporomycetidae</taxon>
        <taxon>Pleosporales</taxon>
        <taxon>Lindgomycetaceae</taxon>
        <taxon>Lindgomyces</taxon>
    </lineage>
</organism>
<evidence type="ECO:0000313" key="1">
    <source>
        <dbReference type="EMBL" id="KAF2469689.1"/>
    </source>
</evidence>
<comment type="caution">
    <text evidence="1">The sequence shown here is derived from an EMBL/GenBank/DDBJ whole genome shotgun (WGS) entry which is preliminary data.</text>
</comment>
<dbReference type="EMBL" id="MU003511">
    <property type="protein sequence ID" value="KAF2469689.1"/>
    <property type="molecule type" value="Genomic_DNA"/>
</dbReference>
<reference evidence="1" key="1">
    <citation type="journal article" date="2020" name="Stud. Mycol.">
        <title>101 Dothideomycetes genomes: a test case for predicting lifestyles and emergence of pathogens.</title>
        <authorList>
            <person name="Haridas S."/>
            <person name="Albert R."/>
            <person name="Binder M."/>
            <person name="Bloem J."/>
            <person name="Labutti K."/>
            <person name="Salamov A."/>
            <person name="Andreopoulos B."/>
            <person name="Baker S."/>
            <person name="Barry K."/>
            <person name="Bills G."/>
            <person name="Bluhm B."/>
            <person name="Cannon C."/>
            <person name="Castanera R."/>
            <person name="Culley D."/>
            <person name="Daum C."/>
            <person name="Ezra D."/>
            <person name="Gonzalez J."/>
            <person name="Henrissat B."/>
            <person name="Kuo A."/>
            <person name="Liang C."/>
            <person name="Lipzen A."/>
            <person name="Lutzoni F."/>
            <person name="Magnuson J."/>
            <person name="Mondo S."/>
            <person name="Nolan M."/>
            <person name="Ohm R."/>
            <person name="Pangilinan J."/>
            <person name="Park H.-J."/>
            <person name="Ramirez L."/>
            <person name="Alfaro M."/>
            <person name="Sun H."/>
            <person name="Tritt A."/>
            <person name="Yoshinaga Y."/>
            <person name="Zwiers L.-H."/>
            <person name="Turgeon B."/>
            <person name="Goodwin S."/>
            <person name="Spatafora J."/>
            <person name="Crous P."/>
            <person name="Grigoriev I."/>
        </authorList>
    </citation>
    <scope>NUCLEOTIDE SEQUENCE</scope>
    <source>
        <strain evidence="1">ATCC 200398</strain>
    </source>
</reference>
<keyword evidence="2" id="KW-1185">Reference proteome</keyword>
<protein>
    <submittedName>
        <fullName evidence="1">Uncharacterized protein</fullName>
    </submittedName>
</protein>
<gene>
    <name evidence="1" type="ORF">BDR25DRAFT_356429</name>
</gene>
<dbReference type="Proteomes" id="UP000799755">
    <property type="component" value="Unassembled WGS sequence"/>
</dbReference>
<proteinExistence type="predicted"/>
<accession>A0ACB6QRQ9</accession>
<name>A0ACB6QRQ9_9PLEO</name>
<sequence length="86" mass="9862">MPCNIVRAHSITQHHQCSIITACLFPLCVNLYQLGDVLSSGNVFQTLNTNMKTDSQRILYKNLLPLWRFKPIMTSNRLPIFAIIED</sequence>